<comment type="caution">
    <text evidence="1">The sequence shown here is derived from an EMBL/GenBank/DDBJ whole genome shotgun (WGS) entry which is preliminary data.</text>
</comment>
<dbReference type="InParanoid" id="A0A0V1AQU1"/>
<name>A0A0V1AQU1_TRISP</name>
<proteinExistence type="predicted"/>
<evidence type="ECO:0000313" key="2">
    <source>
        <dbReference type="Proteomes" id="UP000054776"/>
    </source>
</evidence>
<gene>
    <name evidence="1" type="ORF">T01_15014</name>
</gene>
<accession>A0A0V1AQU1</accession>
<dbReference type="OrthoDB" id="10544983at2759"/>
<keyword evidence="2" id="KW-1185">Reference proteome</keyword>
<reference evidence="1 2" key="1">
    <citation type="submission" date="2015-01" db="EMBL/GenBank/DDBJ databases">
        <title>Evolution of Trichinella species and genotypes.</title>
        <authorList>
            <person name="Korhonen P.K."/>
            <person name="Edoardo P."/>
            <person name="Giuseppe L.R."/>
            <person name="Gasser R.B."/>
        </authorList>
    </citation>
    <scope>NUCLEOTIDE SEQUENCE [LARGE SCALE GENOMIC DNA]</scope>
    <source>
        <strain evidence="1">ISS3</strain>
    </source>
</reference>
<dbReference type="Proteomes" id="UP000054776">
    <property type="component" value="Unassembled WGS sequence"/>
</dbReference>
<dbReference type="AlphaFoldDB" id="A0A0V1AQU1"/>
<dbReference type="EMBL" id="JYDH01000282">
    <property type="protein sequence ID" value="KRY27124.1"/>
    <property type="molecule type" value="Genomic_DNA"/>
</dbReference>
<evidence type="ECO:0000313" key="1">
    <source>
        <dbReference type="EMBL" id="KRY27124.1"/>
    </source>
</evidence>
<organism evidence="1 2">
    <name type="scientific">Trichinella spiralis</name>
    <name type="common">Trichina worm</name>
    <dbReference type="NCBI Taxonomy" id="6334"/>
    <lineage>
        <taxon>Eukaryota</taxon>
        <taxon>Metazoa</taxon>
        <taxon>Ecdysozoa</taxon>
        <taxon>Nematoda</taxon>
        <taxon>Enoplea</taxon>
        <taxon>Dorylaimia</taxon>
        <taxon>Trichinellida</taxon>
        <taxon>Trichinellidae</taxon>
        <taxon>Trichinella</taxon>
    </lineage>
</organism>
<sequence length="66" mass="7608">MVSIAFYKVFLETAFTVVNEDKTSPISNILLMNYVLEDSFKNYVLTITLSPCHQWVASSFWVGLRE</sequence>
<protein>
    <submittedName>
        <fullName evidence="1">Uncharacterized protein</fullName>
    </submittedName>
</protein>